<name>A0A078A3K3_STYLE</name>
<dbReference type="PROSITE" id="PS50042">
    <property type="entry name" value="CNMP_BINDING_3"/>
    <property type="match status" value="1"/>
</dbReference>
<accession>A0A078A3K3</accession>
<keyword evidence="1" id="KW-0407">Ion channel</keyword>
<feature type="transmembrane region" description="Helical" evidence="3">
    <location>
        <begin position="324"/>
        <end position="342"/>
    </location>
</feature>
<keyword evidence="3" id="KW-0812">Transmembrane</keyword>
<keyword evidence="3" id="KW-0472">Membrane</keyword>
<feature type="compositionally biased region" description="Polar residues" evidence="2">
    <location>
        <begin position="1050"/>
        <end position="1061"/>
    </location>
</feature>
<keyword evidence="3" id="KW-1133">Transmembrane helix</keyword>
<evidence type="ECO:0000256" key="2">
    <source>
        <dbReference type="SAM" id="MobiDB-lite"/>
    </source>
</evidence>
<feature type="compositionally biased region" description="Polar residues" evidence="2">
    <location>
        <begin position="98"/>
        <end position="114"/>
    </location>
</feature>
<dbReference type="InParanoid" id="A0A078A3K3"/>
<feature type="transmembrane region" description="Helical" evidence="3">
    <location>
        <begin position="496"/>
        <end position="515"/>
    </location>
</feature>
<proteinExistence type="predicted"/>
<dbReference type="InterPro" id="IPR003938">
    <property type="entry name" value="K_chnl_volt-dep_EAG/ELK/ERG"/>
</dbReference>
<evidence type="ECO:0000313" key="5">
    <source>
        <dbReference type="EMBL" id="CDW76762.1"/>
    </source>
</evidence>
<evidence type="ECO:0000313" key="6">
    <source>
        <dbReference type="Proteomes" id="UP000039865"/>
    </source>
</evidence>
<dbReference type="OrthoDB" id="417811at2759"/>
<keyword evidence="1" id="KW-0813">Transport</keyword>
<keyword evidence="6" id="KW-1185">Reference proteome</keyword>
<dbReference type="GO" id="GO:0016020">
    <property type="term" value="C:membrane"/>
    <property type="evidence" value="ECO:0007669"/>
    <property type="project" value="InterPro"/>
</dbReference>
<dbReference type="PRINTS" id="PR01463">
    <property type="entry name" value="EAGCHANLFMLY"/>
</dbReference>
<feature type="domain" description="Cyclic nucleotide-binding" evidence="4">
    <location>
        <begin position="629"/>
        <end position="729"/>
    </location>
</feature>
<sequence length="1524" mass="176151">MQPQANVKPFQLINNNEEQQEQNLSSPLVIKGLQKQINEKPSVPLIIELKHQETGNKISLLAQRKSALKNLAPLETQPSLMQQTTNVASSDFIDNLKINPSKSQNTNSNGNSPHSGALTPGTRRKLLQTQSQAINKRRETIMKFQSDAFGKISDQVPMTPMLRRNKMSFFEVVKSLNPFKKVVEQKLEEIKEQKPSRQSQILRDQELQEQRKKRAQQLWRKAKSVLRAINIWKQIQNDIQLYGTHNYEFRQKFQITQNENLITKTTAVLKENKEGPAKSRIKPYFHPESRFKRFWSFMMILFLLYSGTLMPFKISFLEYNHGDPWWIIDIIADFTFLLDVFVNSFSAFYDDDGRLVTNNKRIFMIYMKGWFFWDLLACFPVTLLENRSNKLNNKVATNFNQILRLFRLPRLYVLVKITKLSKVFGQFKKNTMLVKFSEFVQLNAGVLRLLTFALGGCICIHVSACFWYLTSKINDFEPDTWLVRANAIDDSYERKYLISIYWSVSTVLTVGYGDIHAETNSERLISVAWMMIGVIFYSFTIGLLTAILGKIDSRTSQLKSKLEVIEEFCVEAVISLELKRRIKEALEYHSNRNAFSYIENYSILNELPPNLKCEIAMQIHNGKIGQLPFFQNKDQSFIGNIVPLLQPLRVLANDYIYMLDDHPYEIYFIVEGRVDLIMEIGECVFKSWPSGAYFGEIEIIFQKKRICTAKAQQHCDLFTLNKKYYQTTIYNDFPEIEKQLRELALLREAKIKQTLEKAKVVLESIGIQDALLLAPRQKRNSLTSINTTSKKRRDHFKMNAMKKVAQSFDEAHKSLTMSEPSKKSWKQVQNSDKQVEEEKDDKASSSSGEYNIWGDKKESSSEESKKEIKSQKSHKSEKRKSGGSVKSKSSKKNEHFERFNDLFQKHKKQEKKLRAIGTLKSVEEKSSDYDSSRKMKKRNSKSKEERDDQSSFQSDSDVQSNSSSSSSSSSSSESSNSESSNSKSSKSKISKNQNSRRTNEENKQQQFSEQKGRQLIEHDKIEEDEFESTSSLRSDTSGSSIQEKDKSPDSENQFENDYNNNDQERLQDEVDNDSIKTSNSLRSGFQGSLPYINIIEDNNQMEDNQQQELAYEMNQSKQYLNPYLNFNNLETINLPTTETQFFSGSMSPHLINENQDVYFFSGGSTIKKDDNEDSQLIEKQSVELNDQVEEPNQKRKSLQEIQEEKFNLQVEKMMTDENVHSSPEIKNTSRSNISSFKSSTSSLNSSDLVLRKKIISPANQRKSPFSKVQPSPDTPLQVLKQDKIPLQLSQSTPVSTSKLALSDLKVDTKVIKIQIIPPRRSKKDVLEDIQTRQLKDMSSQLKRIKGHFQENHSQHDNMEFKVQTLQQTMDLMAKMLKDIGAKQRQKQFQSQRGEVKKNQEKNIQPFKTNKQLYDKISKRIVNQDFQTRFATNVQSSEISQFSLTLDSFHKQQINHLAIKTDGLMDDSLNPIQIEDTQRILQSTTVDDRKKEGGIVFSYSDDIELLQRDYADAYESVKNYSLPDQ</sequence>
<feature type="compositionally biased region" description="Low complexity" evidence="2">
    <location>
        <begin position="950"/>
        <end position="984"/>
    </location>
</feature>
<dbReference type="PANTHER" id="PTHR47823">
    <property type="entry name" value="ION_TRANS DOMAIN-CONTAINING PROTEIN"/>
    <property type="match status" value="1"/>
</dbReference>
<dbReference type="Gene3D" id="1.10.287.70">
    <property type="match status" value="1"/>
</dbReference>
<organism evidence="5 6">
    <name type="scientific">Stylonychia lemnae</name>
    <name type="common">Ciliate</name>
    <dbReference type="NCBI Taxonomy" id="5949"/>
    <lineage>
        <taxon>Eukaryota</taxon>
        <taxon>Sar</taxon>
        <taxon>Alveolata</taxon>
        <taxon>Ciliophora</taxon>
        <taxon>Intramacronucleata</taxon>
        <taxon>Spirotrichea</taxon>
        <taxon>Stichotrichia</taxon>
        <taxon>Sporadotrichida</taxon>
        <taxon>Oxytrichidae</taxon>
        <taxon>Stylonychinae</taxon>
        <taxon>Stylonychia</taxon>
    </lineage>
</organism>
<feature type="compositionally biased region" description="Low complexity" evidence="2">
    <location>
        <begin position="1228"/>
        <end position="1241"/>
    </location>
</feature>
<feature type="compositionally biased region" description="Basic and acidic residues" evidence="2">
    <location>
        <begin position="891"/>
        <end position="904"/>
    </location>
</feature>
<dbReference type="SMART" id="SM00100">
    <property type="entry name" value="cNMP"/>
    <property type="match status" value="1"/>
</dbReference>
<feature type="compositionally biased region" description="Basic and acidic residues" evidence="2">
    <location>
        <begin position="921"/>
        <end position="933"/>
    </location>
</feature>
<reference evidence="5 6" key="1">
    <citation type="submission" date="2014-06" db="EMBL/GenBank/DDBJ databases">
        <authorList>
            <person name="Swart Estienne"/>
        </authorList>
    </citation>
    <scope>NUCLEOTIDE SEQUENCE [LARGE SCALE GENOMIC DNA]</scope>
    <source>
        <strain evidence="5 6">130c</strain>
    </source>
</reference>
<dbReference type="Proteomes" id="UP000039865">
    <property type="component" value="Unassembled WGS sequence"/>
</dbReference>
<dbReference type="Gene3D" id="1.10.287.630">
    <property type="entry name" value="Helix hairpin bin"/>
    <property type="match status" value="1"/>
</dbReference>
<dbReference type="Pfam" id="PF07885">
    <property type="entry name" value="Ion_trans_2"/>
    <property type="match status" value="1"/>
</dbReference>
<dbReference type="SUPFAM" id="SSF51206">
    <property type="entry name" value="cAMP-binding domain-like"/>
    <property type="match status" value="1"/>
</dbReference>
<feature type="region of interest" description="Disordered" evidence="2">
    <location>
        <begin position="814"/>
        <end position="1066"/>
    </location>
</feature>
<feature type="transmembrane region" description="Helical" evidence="3">
    <location>
        <begin position="445"/>
        <end position="469"/>
    </location>
</feature>
<feature type="compositionally biased region" description="Basic and acidic residues" evidence="2">
    <location>
        <begin position="833"/>
        <end position="843"/>
    </location>
</feature>
<feature type="region of interest" description="Disordered" evidence="2">
    <location>
        <begin position="1215"/>
        <end position="1241"/>
    </location>
</feature>
<dbReference type="Gene3D" id="2.60.120.10">
    <property type="entry name" value="Jelly Rolls"/>
    <property type="match status" value="1"/>
</dbReference>
<gene>
    <name evidence="5" type="primary">Contig2043.g2210</name>
    <name evidence="5" type="ORF">STYLEM_5725</name>
</gene>
<feature type="compositionally biased region" description="Low complexity" evidence="2">
    <location>
        <begin position="1028"/>
        <end position="1040"/>
    </location>
</feature>
<dbReference type="SUPFAM" id="SSF81324">
    <property type="entry name" value="Voltage-gated potassium channels"/>
    <property type="match status" value="1"/>
</dbReference>
<dbReference type="GO" id="GO:0005249">
    <property type="term" value="F:voltage-gated potassium channel activity"/>
    <property type="evidence" value="ECO:0007669"/>
    <property type="project" value="InterPro"/>
</dbReference>
<evidence type="ECO:0000259" key="4">
    <source>
        <dbReference type="PROSITE" id="PS50042"/>
    </source>
</evidence>
<dbReference type="InterPro" id="IPR013099">
    <property type="entry name" value="K_chnl_dom"/>
</dbReference>
<feature type="transmembrane region" description="Helical" evidence="3">
    <location>
        <begin position="362"/>
        <end position="384"/>
    </location>
</feature>
<feature type="compositionally biased region" description="Basic and acidic residues" evidence="2">
    <location>
        <begin position="1010"/>
        <end position="1021"/>
    </location>
</feature>
<dbReference type="InterPro" id="IPR018490">
    <property type="entry name" value="cNMP-bd_dom_sf"/>
</dbReference>
<dbReference type="FunFam" id="1.10.287.70:FF:000123">
    <property type="entry name" value="Potassium channel KAT3"/>
    <property type="match status" value="1"/>
</dbReference>
<dbReference type="Pfam" id="PF00027">
    <property type="entry name" value="cNMP_binding"/>
    <property type="match status" value="1"/>
</dbReference>
<feature type="region of interest" description="Disordered" evidence="2">
    <location>
        <begin position="96"/>
        <end position="123"/>
    </location>
</feature>
<evidence type="ECO:0000256" key="1">
    <source>
        <dbReference type="ARBA" id="ARBA00023303"/>
    </source>
</evidence>
<feature type="compositionally biased region" description="Basic and acidic residues" evidence="2">
    <location>
        <begin position="854"/>
        <end position="870"/>
    </location>
</feature>
<dbReference type="InterPro" id="IPR000595">
    <property type="entry name" value="cNMP-bd_dom"/>
</dbReference>
<dbReference type="OMA" id="ISHESPH"/>
<evidence type="ECO:0000256" key="3">
    <source>
        <dbReference type="SAM" id="Phobius"/>
    </source>
</evidence>
<keyword evidence="1" id="KW-0406">Ion transport</keyword>
<dbReference type="EMBL" id="CCKQ01005519">
    <property type="protein sequence ID" value="CDW76762.1"/>
    <property type="molecule type" value="Genomic_DNA"/>
</dbReference>
<dbReference type="PANTHER" id="PTHR47823:SF9">
    <property type="entry name" value="CHROMOSOME UNDETERMINED SCAFFOLD_10, WHOLE GENOME SHOTGUN SEQUENCE"/>
    <property type="match status" value="1"/>
</dbReference>
<dbReference type="CDD" id="cd00038">
    <property type="entry name" value="CAP_ED"/>
    <property type="match status" value="1"/>
</dbReference>
<feature type="transmembrane region" description="Helical" evidence="3">
    <location>
        <begin position="527"/>
        <end position="549"/>
    </location>
</feature>
<feature type="transmembrane region" description="Helical" evidence="3">
    <location>
        <begin position="294"/>
        <end position="312"/>
    </location>
</feature>
<dbReference type="InterPro" id="IPR014710">
    <property type="entry name" value="RmlC-like_jellyroll"/>
</dbReference>
<protein>
    <submittedName>
        <fullName evidence="5">Cation channel family protein</fullName>
    </submittedName>
</protein>